<dbReference type="Gene3D" id="3.30.420.10">
    <property type="entry name" value="Ribonuclease H-like superfamily/Ribonuclease H"/>
    <property type="match status" value="1"/>
</dbReference>
<dbReference type="SUPFAM" id="SSF53098">
    <property type="entry name" value="Ribonuclease H-like"/>
    <property type="match status" value="1"/>
</dbReference>
<proteinExistence type="predicted"/>
<keyword evidence="3" id="KW-1185">Reference proteome</keyword>
<feature type="domain" description="Integrase catalytic" evidence="1">
    <location>
        <begin position="52"/>
        <end position="106"/>
    </location>
</feature>
<evidence type="ECO:0000313" key="3">
    <source>
        <dbReference type="Proteomes" id="UP000011531"/>
    </source>
</evidence>
<dbReference type="PANTHER" id="PTHR39967">
    <property type="match status" value="1"/>
</dbReference>
<protein>
    <submittedName>
        <fullName evidence="2">Integrase catalytic subunit</fullName>
    </submittedName>
</protein>
<gene>
    <name evidence="2" type="ORF">C492_10905</name>
</gene>
<comment type="caution">
    <text evidence="2">The sequence shown here is derived from an EMBL/GenBank/DDBJ whole genome shotgun (WGS) entry which is preliminary data.</text>
</comment>
<sequence length="112" mass="13079">MFGQHGTDPAAAFLHGLREKHDFSDAVFLVDQFGYRTTLSRLGLNGRVNYTDRNLIEKWFHTLKMRVDRFHSSWEGSRASARELIEQFVHYYNRQRPHQSLDGKTPAEKGLN</sequence>
<dbReference type="PANTHER" id="PTHR39967:SF1">
    <property type="entry name" value="ISH14-TYPE TRANSPOSASE HSIRS44"/>
    <property type="match status" value="1"/>
</dbReference>
<dbReference type="GO" id="GO:0015074">
    <property type="term" value="P:DNA integration"/>
    <property type="evidence" value="ECO:0007669"/>
    <property type="project" value="InterPro"/>
</dbReference>
<name>L9XDV1_9EURY</name>
<dbReference type="EMBL" id="AOIA01000099">
    <property type="protein sequence ID" value="ELY59899.1"/>
    <property type="molecule type" value="Genomic_DNA"/>
</dbReference>
<dbReference type="Proteomes" id="UP000011531">
    <property type="component" value="Unassembled WGS sequence"/>
</dbReference>
<dbReference type="InterPro" id="IPR012337">
    <property type="entry name" value="RNaseH-like_sf"/>
</dbReference>
<dbReference type="Pfam" id="PF13683">
    <property type="entry name" value="rve_3"/>
    <property type="match status" value="1"/>
</dbReference>
<evidence type="ECO:0000259" key="1">
    <source>
        <dbReference type="Pfam" id="PF13683"/>
    </source>
</evidence>
<dbReference type="AlphaFoldDB" id="L9XDV1"/>
<dbReference type="InterPro" id="IPR001584">
    <property type="entry name" value="Integrase_cat-core"/>
</dbReference>
<reference evidence="2 3" key="1">
    <citation type="journal article" date="2014" name="PLoS Genet.">
        <title>Phylogenetically driven sequencing of extremely halophilic archaea reveals strategies for static and dynamic osmo-response.</title>
        <authorList>
            <person name="Becker E.A."/>
            <person name="Seitzer P.M."/>
            <person name="Tritt A."/>
            <person name="Larsen D."/>
            <person name="Krusor M."/>
            <person name="Yao A.I."/>
            <person name="Wu D."/>
            <person name="Madern D."/>
            <person name="Eisen J.A."/>
            <person name="Darling A.E."/>
            <person name="Facciotti M.T."/>
        </authorList>
    </citation>
    <scope>NUCLEOTIDE SEQUENCE [LARGE SCALE GENOMIC DNA]</scope>
    <source>
        <strain evidence="2 3">DSM 18795</strain>
    </source>
</reference>
<accession>L9XDV1</accession>
<evidence type="ECO:0000313" key="2">
    <source>
        <dbReference type="EMBL" id="ELY59899.1"/>
    </source>
</evidence>
<organism evidence="2 3">
    <name type="scientific">Natronococcus jeotgali DSM 18795</name>
    <dbReference type="NCBI Taxonomy" id="1227498"/>
    <lineage>
        <taxon>Archaea</taxon>
        <taxon>Methanobacteriati</taxon>
        <taxon>Methanobacteriota</taxon>
        <taxon>Stenosarchaea group</taxon>
        <taxon>Halobacteria</taxon>
        <taxon>Halobacteriales</taxon>
        <taxon>Natrialbaceae</taxon>
        <taxon>Natronococcus</taxon>
    </lineage>
</organism>
<dbReference type="InterPro" id="IPR036397">
    <property type="entry name" value="RNaseH_sf"/>
</dbReference>
<dbReference type="GO" id="GO:0003676">
    <property type="term" value="F:nucleic acid binding"/>
    <property type="evidence" value="ECO:0007669"/>
    <property type="project" value="InterPro"/>
</dbReference>